<sequence length="72" mass="7901">MPRAGGSLTREMADLHWWKSSHSNNANGCVETARHQDGSVALRDSRNPEKAVLGFQCMEWCAFLAGVRKGLG</sequence>
<protein>
    <recommendedName>
        <fullName evidence="1">DUF397 domain-containing protein</fullName>
    </recommendedName>
</protein>
<evidence type="ECO:0000313" key="2">
    <source>
        <dbReference type="EMBL" id="SJZ45963.1"/>
    </source>
</evidence>
<proteinExistence type="predicted"/>
<evidence type="ECO:0000259" key="1">
    <source>
        <dbReference type="Pfam" id="PF04149"/>
    </source>
</evidence>
<dbReference type="Proteomes" id="UP000190637">
    <property type="component" value="Unassembled WGS sequence"/>
</dbReference>
<organism evidence="2 3">
    <name type="scientific">Marinactinospora thermotolerans DSM 45154</name>
    <dbReference type="NCBI Taxonomy" id="1122192"/>
    <lineage>
        <taxon>Bacteria</taxon>
        <taxon>Bacillati</taxon>
        <taxon>Actinomycetota</taxon>
        <taxon>Actinomycetes</taxon>
        <taxon>Streptosporangiales</taxon>
        <taxon>Nocardiopsidaceae</taxon>
        <taxon>Marinactinospora</taxon>
    </lineage>
</organism>
<reference evidence="2 3" key="1">
    <citation type="submission" date="2017-02" db="EMBL/GenBank/DDBJ databases">
        <authorList>
            <person name="Peterson S.W."/>
        </authorList>
    </citation>
    <scope>NUCLEOTIDE SEQUENCE [LARGE SCALE GENOMIC DNA]</scope>
    <source>
        <strain evidence="2 3">DSM 45154</strain>
    </source>
</reference>
<dbReference type="Pfam" id="PF04149">
    <property type="entry name" value="DUF397"/>
    <property type="match status" value="1"/>
</dbReference>
<keyword evidence="3" id="KW-1185">Reference proteome</keyword>
<dbReference type="EMBL" id="FUWS01000001">
    <property type="protein sequence ID" value="SJZ45963.1"/>
    <property type="molecule type" value="Genomic_DNA"/>
</dbReference>
<accession>A0A1T4KUB1</accession>
<dbReference type="AlphaFoldDB" id="A0A1T4KUB1"/>
<feature type="domain" description="DUF397" evidence="1">
    <location>
        <begin position="15"/>
        <end position="68"/>
    </location>
</feature>
<evidence type="ECO:0000313" key="3">
    <source>
        <dbReference type="Proteomes" id="UP000190637"/>
    </source>
</evidence>
<dbReference type="InterPro" id="IPR007278">
    <property type="entry name" value="DUF397"/>
</dbReference>
<dbReference type="STRING" id="1122192.SAMN02745673_00540"/>
<name>A0A1T4KUB1_9ACTN</name>
<gene>
    <name evidence="2" type="ORF">SAMN02745673_00540</name>
</gene>